<reference evidence="1 5" key="4">
    <citation type="submission" date="2019-12" db="EMBL/GenBank/DDBJ databases">
        <title>Multi-Generational Helicobacter saguini Isolates.</title>
        <authorList>
            <person name="Mannion A."/>
            <person name="Shen Z."/>
            <person name="Fox J.G."/>
        </authorList>
    </citation>
    <scope>NUCLEOTIDE SEQUENCE [LARGE SCALE GENOMIC DNA]</scope>
    <source>
        <strain evidence="1">16-048</strain>
        <strain evidence="5">16-048 (F4)</strain>
    </source>
</reference>
<name>A0A347VW35_9HELI</name>
<reference evidence="3 4" key="1">
    <citation type="journal article" date="2014" name="Genome Announc.">
        <title>Draft genome sequences of eight enterohepatic helicobacter species isolated from both laboratory and wild rodents.</title>
        <authorList>
            <person name="Sheh A."/>
            <person name="Shen Z."/>
            <person name="Fox J.G."/>
        </authorList>
    </citation>
    <scope>NUCLEOTIDE SEQUENCE [LARGE SCALE GENOMIC DNA]</scope>
    <source>
        <strain evidence="3 4">MIT 97-6194</strain>
    </source>
</reference>
<dbReference type="EMBL" id="JRMP02000035">
    <property type="protein sequence ID" value="TLD91490.1"/>
    <property type="molecule type" value="Genomic_DNA"/>
</dbReference>
<evidence type="ECO:0000313" key="4">
    <source>
        <dbReference type="Proteomes" id="UP000029714"/>
    </source>
</evidence>
<dbReference type="EMBL" id="QBIU01000001">
    <property type="protein sequence ID" value="MWV69970.1"/>
    <property type="molecule type" value="Genomic_DNA"/>
</dbReference>
<evidence type="ECO:0000313" key="5">
    <source>
        <dbReference type="Proteomes" id="UP000477070"/>
    </source>
</evidence>
<evidence type="ECO:0000313" key="3">
    <source>
        <dbReference type="EMBL" id="TLD91490.1"/>
    </source>
</evidence>
<gene>
    <name evidence="1" type="ORF">DCO61_05590</name>
    <name evidence="2" type="ORF">DCO61_08140</name>
    <name evidence="3" type="ORF">LS64_011855</name>
</gene>
<dbReference type="RefSeq" id="WP_052062287.1">
    <property type="nucleotide sequence ID" value="NZ_JRMP02000035.1"/>
</dbReference>
<protein>
    <submittedName>
        <fullName evidence="3">Uncharacterized protein</fullName>
    </submittedName>
</protein>
<dbReference type="Proteomes" id="UP000029714">
    <property type="component" value="Unassembled WGS sequence"/>
</dbReference>
<dbReference type="OrthoDB" id="5326255at2"/>
<keyword evidence="4" id="KW-1185">Reference proteome</keyword>
<sequence>MKFFVTIYIHPMNSNIPHAFLGLTRKHPNELDKIDKELRDKKLKNKDFKDIDKVWYESLEISEFNDGFFGFAPVEIGKNH</sequence>
<proteinExistence type="predicted"/>
<dbReference type="Proteomes" id="UP000477070">
    <property type="component" value="Unassembled WGS sequence"/>
</dbReference>
<evidence type="ECO:0000313" key="1">
    <source>
        <dbReference type="EMBL" id="MWV69495.1"/>
    </source>
</evidence>
<organism evidence="3 4">
    <name type="scientific">Helicobacter saguini</name>
    <dbReference type="NCBI Taxonomy" id="1548018"/>
    <lineage>
        <taxon>Bacteria</taxon>
        <taxon>Pseudomonadati</taxon>
        <taxon>Campylobacterota</taxon>
        <taxon>Epsilonproteobacteria</taxon>
        <taxon>Campylobacterales</taxon>
        <taxon>Helicobacteraceae</taxon>
        <taxon>Helicobacter</taxon>
    </lineage>
</organism>
<accession>A0A347VW35</accession>
<reference evidence="3 4" key="2">
    <citation type="journal article" date="2016" name="Infect. Immun.">
        <title>Helicobacter saguini, a Novel Helicobacter Isolated from Cotton-Top Tamarins with Ulcerative Colitis, Has Proinflammatory Properties and Induces Typhlocolitis and Dysplasia in Gnotobiotic IL-10-/- Mice.</title>
        <authorList>
            <person name="Shen Z."/>
            <person name="Mannion A."/>
            <person name="Whary M.T."/>
            <person name="Muthupalani S."/>
            <person name="Sheh A."/>
            <person name="Feng Y."/>
            <person name="Gong G."/>
            <person name="Vandamme P."/>
            <person name="Holcombe H.R."/>
            <person name="Paster B.J."/>
            <person name="Fox J.G."/>
        </authorList>
    </citation>
    <scope>NUCLEOTIDE SEQUENCE [LARGE SCALE GENOMIC DNA]</scope>
    <source>
        <strain evidence="3 4">MIT 97-6194</strain>
    </source>
</reference>
<dbReference type="EMBL" id="QBIU01000001">
    <property type="protein sequence ID" value="MWV69495.1"/>
    <property type="molecule type" value="Genomic_DNA"/>
</dbReference>
<comment type="caution">
    <text evidence="3">The sequence shown here is derived from an EMBL/GenBank/DDBJ whole genome shotgun (WGS) entry which is preliminary data.</text>
</comment>
<reference evidence="3" key="3">
    <citation type="submission" date="2018-04" db="EMBL/GenBank/DDBJ databases">
        <authorList>
            <person name="Sheh A."/>
            <person name="Shen Z."/>
            <person name="Mannion A.J."/>
            <person name="Fox J.G."/>
        </authorList>
    </citation>
    <scope>NUCLEOTIDE SEQUENCE</scope>
    <source>
        <strain evidence="3">MIT 97-6194</strain>
    </source>
</reference>
<evidence type="ECO:0000313" key="2">
    <source>
        <dbReference type="EMBL" id="MWV69970.1"/>
    </source>
</evidence>
<dbReference type="AlphaFoldDB" id="A0A347VW35"/>